<keyword evidence="1" id="KW-0472">Membrane</keyword>
<dbReference type="GO" id="GO:0004175">
    <property type="term" value="F:endopeptidase activity"/>
    <property type="evidence" value="ECO:0007669"/>
    <property type="project" value="UniProtKB-ARBA"/>
</dbReference>
<evidence type="ECO:0000256" key="1">
    <source>
        <dbReference type="SAM" id="Phobius"/>
    </source>
</evidence>
<evidence type="ECO:0000313" key="3">
    <source>
        <dbReference type="EMBL" id="EIM78570.1"/>
    </source>
</evidence>
<sequence>MELDWLSLLFALLFAPIMEESVFRYALERNNSYKYITHIGVALLFVGGIDLYLGSFFLVLFIGFLMHFGRHKKESTTAFRFFVLSSALLFCLVHIPNVGDVSLGLASLILVICLFPAALVFSYVRVRYGFGYAILTHGLFNLSILTLNEVLY</sequence>
<evidence type="ECO:0000259" key="2">
    <source>
        <dbReference type="Pfam" id="PF02517"/>
    </source>
</evidence>
<comment type="caution">
    <text evidence="3">The sequence shown here is derived from an EMBL/GenBank/DDBJ whole genome shotgun (WGS) entry which is preliminary data.</text>
</comment>
<feature type="transmembrane region" description="Helical" evidence="1">
    <location>
        <begin position="35"/>
        <end position="65"/>
    </location>
</feature>
<accession>I5C9R8</accession>
<keyword evidence="4" id="KW-1185">Reference proteome</keyword>
<dbReference type="AlphaFoldDB" id="I5C9R8"/>
<gene>
    <name evidence="3" type="ORF">A3SI_02371</name>
</gene>
<dbReference type="Proteomes" id="UP000005551">
    <property type="component" value="Unassembled WGS sequence"/>
</dbReference>
<feature type="transmembrane region" description="Helical" evidence="1">
    <location>
        <begin position="101"/>
        <end position="121"/>
    </location>
</feature>
<protein>
    <recommendedName>
        <fullName evidence="2">CAAX prenyl protease 2/Lysostaphin resistance protein A-like domain-containing protein</fullName>
    </recommendedName>
</protein>
<feature type="domain" description="CAAX prenyl protease 2/Lysostaphin resistance protein A-like" evidence="2">
    <location>
        <begin position="4"/>
        <end position="142"/>
    </location>
</feature>
<name>I5C9R8_9BACT</name>
<dbReference type="GO" id="GO:0080120">
    <property type="term" value="P:CAAX-box protein maturation"/>
    <property type="evidence" value="ECO:0007669"/>
    <property type="project" value="UniProtKB-ARBA"/>
</dbReference>
<feature type="transmembrane region" description="Helical" evidence="1">
    <location>
        <begin position="128"/>
        <end position="147"/>
    </location>
</feature>
<keyword evidence="1" id="KW-1133">Transmembrane helix</keyword>
<organism evidence="3 4">
    <name type="scientific">Nitritalea halalkaliphila LW7</name>
    <dbReference type="NCBI Taxonomy" id="1189621"/>
    <lineage>
        <taxon>Bacteria</taxon>
        <taxon>Pseudomonadati</taxon>
        <taxon>Bacteroidota</taxon>
        <taxon>Cytophagia</taxon>
        <taxon>Cytophagales</taxon>
        <taxon>Cyclobacteriaceae</taxon>
        <taxon>Nitritalea</taxon>
    </lineage>
</organism>
<proteinExistence type="predicted"/>
<keyword evidence="1" id="KW-0812">Transmembrane</keyword>
<reference evidence="3 4" key="1">
    <citation type="submission" date="2012-05" db="EMBL/GenBank/DDBJ databases">
        <title>Genome sequence of Nitritalea halalkaliphila LW7.</title>
        <authorList>
            <person name="Jangir P.K."/>
            <person name="Singh A."/>
            <person name="Shivaji S."/>
            <person name="Sharma R."/>
        </authorList>
    </citation>
    <scope>NUCLEOTIDE SEQUENCE [LARGE SCALE GENOMIC DNA]</scope>
    <source>
        <strain evidence="3 4">LW7</strain>
    </source>
</reference>
<feature type="transmembrane region" description="Helical" evidence="1">
    <location>
        <begin position="77"/>
        <end position="95"/>
    </location>
</feature>
<dbReference type="EMBL" id="AJYA01000003">
    <property type="protein sequence ID" value="EIM78570.1"/>
    <property type="molecule type" value="Genomic_DNA"/>
</dbReference>
<evidence type="ECO:0000313" key="4">
    <source>
        <dbReference type="Proteomes" id="UP000005551"/>
    </source>
</evidence>
<dbReference type="InterPro" id="IPR003675">
    <property type="entry name" value="Rce1/LyrA-like_dom"/>
</dbReference>
<dbReference type="Pfam" id="PF02517">
    <property type="entry name" value="Rce1-like"/>
    <property type="match status" value="1"/>
</dbReference>